<feature type="compositionally biased region" description="Polar residues" evidence="3">
    <location>
        <begin position="517"/>
        <end position="534"/>
    </location>
</feature>
<accession>A0ABR2IHP7</accession>
<feature type="compositionally biased region" description="Low complexity" evidence="3">
    <location>
        <begin position="790"/>
        <end position="826"/>
    </location>
</feature>
<feature type="compositionally biased region" description="Polar residues" evidence="3">
    <location>
        <begin position="586"/>
        <end position="604"/>
    </location>
</feature>
<feature type="region of interest" description="Disordered" evidence="3">
    <location>
        <begin position="107"/>
        <end position="169"/>
    </location>
</feature>
<feature type="region of interest" description="Disordered" evidence="3">
    <location>
        <begin position="1"/>
        <end position="95"/>
    </location>
</feature>
<feature type="compositionally biased region" description="Low complexity" evidence="3">
    <location>
        <begin position="19"/>
        <end position="50"/>
    </location>
</feature>
<dbReference type="Pfam" id="PF07989">
    <property type="entry name" value="Cnn_1N"/>
    <property type="match status" value="1"/>
</dbReference>
<feature type="compositionally biased region" description="Basic and acidic residues" evidence="3">
    <location>
        <begin position="83"/>
        <end position="93"/>
    </location>
</feature>
<feature type="compositionally biased region" description="Low complexity" evidence="3">
    <location>
        <begin position="762"/>
        <end position="773"/>
    </location>
</feature>
<feature type="compositionally biased region" description="Polar residues" evidence="3">
    <location>
        <begin position="461"/>
        <end position="470"/>
    </location>
</feature>
<evidence type="ECO:0000259" key="4">
    <source>
        <dbReference type="Pfam" id="PF07989"/>
    </source>
</evidence>
<evidence type="ECO:0000256" key="2">
    <source>
        <dbReference type="ARBA" id="ARBA00022490"/>
    </source>
</evidence>
<feature type="region of interest" description="Disordered" evidence="3">
    <location>
        <begin position="664"/>
        <end position="683"/>
    </location>
</feature>
<evidence type="ECO:0000256" key="3">
    <source>
        <dbReference type="SAM" id="MobiDB-lite"/>
    </source>
</evidence>
<keyword evidence="2" id="KW-0963">Cytoplasm</keyword>
<dbReference type="InterPro" id="IPR012943">
    <property type="entry name" value="Cnn_1N"/>
</dbReference>
<feature type="compositionally biased region" description="Acidic residues" evidence="3">
    <location>
        <begin position="632"/>
        <end position="653"/>
    </location>
</feature>
<feature type="compositionally biased region" description="Basic and acidic residues" evidence="3">
    <location>
        <begin position="263"/>
        <end position="273"/>
    </location>
</feature>
<feature type="compositionally biased region" description="Polar residues" evidence="3">
    <location>
        <begin position="399"/>
        <end position="419"/>
    </location>
</feature>
<dbReference type="Proteomes" id="UP001390339">
    <property type="component" value="Unassembled WGS sequence"/>
</dbReference>
<feature type="region of interest" description="Disordered" evidence="3">
    <location>
        <begin position="568"/>
        <end position="655"/>
    </location>
</feature>
<dbReference type="EMBL" id="JAPCWZ010000005">
    <property type="protein sequence ID" value="KAK8862851.1"/>
    <property type="molecule type" value="Genomic_DNA"/>
</dbReference>
<feature type="region of interest" description="Disordered" evidence="3">
    <location>
        <begin position="718"/>
        <end position="978"/>
    </location>
</feature>
<protein>
    <submittedName>
        <fullName evidence="5">Microtubule associated protein</fullName>
    </submittedName>
</protein>
<feature type="compositionally biased region" description="Polar residues" evidence="3">
    <location>
        <begin position="942"/>
        <end position="959"/>
    </location>
</feature>
<comment type="subcellular location">
    <subcellularLocation>
        <location evidence="1">Cytoplasm</location>
    </subcellularLocation>
</comment>
<organism evidence="5 6">
    <name type="scientific">Apiospora arundinis</name>
    <dbReference type="NCBI Taxonomy" id="335852"/>
    <lineage>
        <taxon>Eukaryota</taxon>
        <taxon>Fungi</taxon>
        <taxon>Dikarya</taxon>
        <taxon>Ascomycota</taxon>
        <taxon>Pezizomycotina</taxon>
        <taxon>Sordariomycetes</taxon>
        <taxon>Xylariomycetidae</taxon>
        <taxon>Amphisphaeriales</taxon>
        <taxon>Apiosporaceae</taxon>
        <taxon>Apiospora</taxon>
    </lineage>
</organism>
<sequence>MDGSTCPRELRGSRHSSHPRAFSSSSIATSHSSNTQATSRSTNTSQSSSSGQPLFTHPAHKHHHSRCASSSVSSTNTRPPSRLTREMSDDARPNRIPAISSYLQERLQQERRDGERNSPKASGGRNTPTAGFRDDDVNSPSLLRGSNTAMGRRPQSASGDDADSQKGYGSKEMEKTLSTLHKQNFDLKVELYHRRERQTALEQRNATLERDQAELMELNESVWSELEKRDIALKEAIALIMGLENRVGELLLEREMVRQVEADGTYRHSRDNESELDEPAASTPKVQRFPGTLPVDDDKVLDRMPSFMSERSAHTENLRNVILNNKSSIFHLRKVSQSSADPSELARVTSPSLSVLSESSFMSVYGGKDKYPADAQSHPMDFSDDKVDDLPMPEKQPSWECQKQGGSASRTGNGAFKSSTAFSSPLQSLGALVDMPSPLQQLERLESRLASGEIRRPSIASRGSSNSIKMSSPARHSQAAAHVKTKQEKREALRRVMTSTPTDRDLAAARMLPPTPDTVSTNTLRRFHNSNDTLSYDHRSTPQTSLFDESSKASSGQYSLASSLDCRGNATSQASQPASTSAFTSRRQAPSQQFNTNPLTNYNQFGHLLPPRPHSACETTSSRARADGWSSDSDDSDDSDGGAEAYSEDDDSNFDYWMREGSKADDGNLRLPPHLRNKGKPAPDLFSFPEGGWKAEVLFGAMEKSGVLRTPAAGLRRESQDVLPPSVDHSEEGTFQAPALDELEGGITPPDRRSSLYARTGSMSLSSKAMSPSVGKLRKNPVQRSNSFGRSISRVRSSSIDSSVPAPRQQHALPQQQGQAGAAPAAKRNQYPPIAGQPTRSRGFSGLNGLFRRAALDDSNAHQQVEPPRQAKPSGRMSVPPPAVRPWAARPPDVFDDDLTSATPPPIQRKRAPPTPIYTSGDAAGGPGYSTKLREEEEYVRTPTTSGSDGVSSTPQSASKRSKWLGLGRKGGLKKNAA</sequence>
<comment type="caution">
    <text evidence="5">The sequence shown here is derived from an EMBL/GenBank/DDBJ whole genome shotgun (WGS) entry which is preliminary data.</text>
</comment>
<keyword evidence="6" id="KW-1185">Reference proteome</keyword>
<feature type="compositionally biased region" description="Low complexity" evidence="3">
    <location>
        <begin position="570"/>
        <end position="585"/>
    </location>
</feature>
<feature type="compositionally biased region" description="Basic and acidic residues" evidence="3">
    <location>
        <begin position="485"/>
        <end position="494"/>
    </location>
</feature>
<feature type="region of interest" description="Disordered" evidence="3">
    <location>
        <begin position="372"/>
        <end position="419"/>
    </location>
</feature>
<feature type="compositionally biased region" description="Basic and acidic residues" evidence="3">
    <location>
        <begin position="107"/>
        <end position="118"/>
    </location>
</feature>
<feature type="compositionally biased region" description="Polar residues" evidence="3">
    <location>
        <begin position="541"/>
        <end position="550"/>
    </location>
</feature>
<feature type="domain" description="Centrosomin N-terminal motif 1" evidence="4">
    <location>
        <begin position="171"/>
        <end position="236"/>
    </location>
</feature>
<feature type="compositionally biased region" description="Polar residues" evidence="3">
    <location>
        <begin position="138"/>
        <end position="149"/>
    </location>
</feature>
<feature type="compositionally biased region" description="Low complexity" evidence="3">
    <location>
        <begin position="621"/>
        <end position="631"/>
    </location>
</feature>
<name>A0ABR2IHP7_9PEZI</name>
<feature type="region of interest" description="Disordered" evidence="3">
    <location>
        <begin position="453"/>
        <end position="550"/>
    </location>
</feature>
<proteinExistence type="predicted"/>
<reference evidence="5 6" key="1">
    <citation type="journal article" date="2024" name="IMA Fungus">
        <title>Apiospora arundinis, a panoply of carbohydrate-active enzymes and secondary metabolites.</title>
        <authorList>
            <person name="Sorensen T."/>
            <person name="Petersen C."/>
            <person name="Muurmann A.T."/>
            <person name="Christiansen J.V."/>
            <person name="Brundto M.L."/>
            <person name="Overgaard C.K."/>
            <person name="Boysen A.T."/>
            <person name="Wollenberg R.D."/>
            <person name="Larsen T.O."/>
            <person name="Sorensen J.L."/>
            <person name="Nielsen K.L."/>
            <person name="Sondergaard T.E."/>
        </authorList>
    </citation>
    <scope>NUCLEOTIDE SEQUENCE [LARGE SCALE GENOMIC DNA]</scope>
    <source>
        <strain evidence="5 6">AAU 773</strain>
    </source>
</reference>
<feature type="region of interest" description="Disordered" evidence="3">
    <location>
        <begin position="263"/>
        <end position="297"/>
    </location>
</feature>
<evidence type="ECO:0000256" key="1">
    <source>
        <dbReference type="ARBA" id="ARBA00004496"/>
    </source>
</evidence>
<evidence type="ECO:0000313" key="5">
    <source>
        <dbReference type="EMBL" id="KAK8862851.1"/>
    </source>
</evidence>
<evidence type="ECO:0000313" key="6">
    <source>
        <dbReference type="Proteomes" id="UP001390339"/>
    </source>
</evidence>
<gene>
    <name evidence="5" type="ORF">PGQ11_009086</name>
</gene>